<comment type="caution">
    <text evidence="3">The sequence shown here is derived from an EMBL/GenBank/DDBJ whole genome shotgun (WGS) entry which is preliminary data.</text>
</comment>
<feature type="transmembrane region" description="Helical" evidence="1">
    <location>
        <begin position="133"/>
        <end position="150"/>
    </location>
</feature>
<proteinExistence type="predicted"/>
<evidence type="ECO:0000256" key="2">
    <source>
        <dbReference type="SAM" id="SignalP"/>
    </source>
</evidence>
<evidence type="ECO:0000313" key="3">
    <source>
        <dbReference type="EMBL" id="KAJ3557397.1"/>
    </source>
</evidence>
<feature type="transmembrane region" description="Helical" evidence="1">
    <location>
        <begin position="162"/>
        <end position="182"/>
    </location>
</feature>
<keyword evidence="1" id="KW-1133">Transmembrane helix</keyword>
<keyword evidence="1" id="KW-0472">Membrane</keyword>
<keyword evidence="2" id="KW-0732">Signal</keyword>
<dbReference type="Proteomes" id="UP001213000">
    <property type="component" value="Unassembled WGS sequence"/>
</dbReference>
<dbReference type="AlphaFoldDB" id="A0AAD5YQN0"/>
<keyword evidence="4" id="KW-1185">Reference proteome</keyword>
<evidence type="ECO:0000313" key="4">
    <source>
        <dbReference type="Proteomes" id="UP001213000"/>
    </source>
</evidence>
<name>A0AAD5YQN0_9AGAR</name>
<gene>
    <name evidence="3" type="ORF">NP233_g11754</name>
</gene>
<evidence type="ECO:0000256" key="1">
    <source>
        <dbReference type="SAM" id="Phobius"/>
    </source>
</evidence>
<keyword evidence="1" id="KW-0812">Transmembrane</keyword>
<feature type="chain" id="PRO_5042213705" evidence="2">
    <location>
        <begin position="20"/>
        <end position="186"/>
    </location>
</feature>
<protein>
    <submittedName>
        <fullName evidence="3">Uncharacterized protein</fullName>
    </submittedName>
</protein>
<reference evidence="3" key="1">
    <citation type="submission" date="2022-07" db="EMBL/GenBank/DDBJ databases">
        <title>Genome Sequence of Leucocoprinus birnbaumii.</title>
        <authorList>
            <person name="Buettner E."/>
        </authorList>
    </citation>
    <scope>NUCLEOTIDE SEQUENCE</scope>
    <source>
        <strain evidence="3">VT141</strain>
    </source>
</reference>
<sequence length="186" mass="20337">MDILVPITLKILLAARLQAIWDNRHAEVFTGMTDAALGIAAAMINGKGNLPLHGCWVGGSTGTEFLGPLFVQVRGALVVIRVLSSAIEAMLTVASFSRIYRHSSGIGGTIWSRLLHIKQFTPLLFVYHRDGTLFFFPILAISCLELMAYLELGSPVLSMIQWNIWVAFIYAALVGILAPIVAREDI</sequence>
<dbReference type="EMBL" id="JANIEX010001486">
    <property type="protein sequence ID" value="KAJ3557397.1"/>
    <property type="molecule type" value="Genomic_DNA"/>
</dbReference>
<accession>A0AAD5YQN0</accession>
<feature type="signal peptide" evidence="2">
    <location>
        <begin position="1"/>
        <end position="19"/>
    </location>
</feature>
<organism evidence="3 4">
    <name type="scientific">Leucocoprinus birnbaumii</name>
    <dbReference type="NCBI Taxonomy" id="56174"/>
    <lineage>
        <taxon>Eukaryota</taxon>
        <taxon>Fungi</taxon>
        <taxon>Dikarya</taxon>
        <taxon>Basidiomycota</taxon>
        <taxon>Agaricomycotina</taxon>
        <taxon>Agaricomycetes</taxon>
        <taxon>Agaricomycetidae</taxon>
        <taxon>Agaricales</taxon>
        <taxon>Agaricineae</taxon>
        <taxon>Agaricaceae</taxon>
        <taxon>Leucocoprinus</taxon>
    </lineage>
</organism>